<feature type="chain" id="PRO_5040350025" evidence="1">
    <location>
        <begin position="22"/>
        <end position="155"/>
    </location>
</feature>
<evidence type="ECO:0000313" key="2">
    <source>
        <dbReference type="EMBL" id="KAF9541654.1"/>
    </source>
</evidence>
<protein>
    <submittedName>
        <fullName evidence="2">Uncharacterized protein</fullName>
    </submittedName>
</protein>
<name>A0A9P6F3N0_9FUNG</name>
<reference evidence="2" key="1">
    <citation type="journal article" date="2020" name="Fungal Divers.">
        <title>Resolving the Mortierellaceae phylogeny through synthesis of multi-gene phylogenetics and phylogenomics.</title>
        <authorList>
            <person name="Vandepol N."/>
            <person name="Liber J."/>
            <person name="Desiro A."/>
            <person name="Na H."/>
            <person name="Kennedy M."/>
            <person name="Barry K."/>
            <person name="Grigoriev I.V."/>
            <person name="Miller A.N."/>
            <person name="O'Donnell K."/>
            <person name="Stajich J.E."/>
            <person name="Bonito G."/>
        </authorList>
    </citation>
    <scope>NUCLEOTIDE SEQUENCE</scope>
    <source>
        <strain evidence="2">NRRL 2591</strain>
    </source>
</reference>
<proteinExistence type="predicted"/>
<keyword evidence="3" id="KW-1185">Reference proteome</keyword>
<gene>
    <name evidence="2" type="ORF">EC957_002895</name>
</gene>
<keyword evidence="1" id="KW-0732">Signal</keyword>
<feature type="signal peptide" evidence="1">
    <location>
        <begin position="1"/>
        <end position="21"/>
    </location>
</feature>
<evidence type="ECO:0000313" key="3">
    <source>
        <dbReference type="Proteomes" id="UP000723463"/>
    </source>
</evidence>
<dbReference type="EMBL" id="JAAAXW010000160">
    <property type="protein sequence ID" value="KAF9541654.1"/>
    <property type="molecule type" value="Genomic_DNA"/>
</dbReference>
<dbReference type="Proteomes" id="UP000723463">
    <property type="component" value="Unassembled WGS sequence"/>
</dbReference>
<sequence length="155" mass="15882">MYFRTITASALLAVLSITVSAGTTPSLMSLSSAAASKTACPACVDKAIIDTKPSCKDIGYLGNINTIVFDKLSNKEKMCLCSMAAPNGDWYHTCERPDACSAGMMEEYDGLMAALKSKVFCPNGGVFTGAAGCLVPGSKTAAVGLGVAAVISAHV</sequence>
<accession>A0A9P6F3N0</accession>
<comment type="caution">
    <text evidence="2">The sequence shown here is derived from an EMBL/GenBank/DDBJ whole genome shotgun (WGS) entry which is preliminary data.</text>
</comment>
<evidence type="ECO:0000256" key="1">
    <source>
        <dbReference type="SAM" id="SignalP"/>
    </source>
</evidence>
<dbReference type="AlphaFoldDB" id="A0A9P6F3N0"/>
<organism evidence="2 3">
    <name type="scientific">Mortierella hygrophila</name>
    <dbReference type="NCBI Taxonomy" id="979708"/>
    <lineage>
        <taxon>Eukaryota</taxon>
        <taxon>Fungi</taxon>
        <taxon>Fungi incertae sedis</taxon>
        <taxon>Mucoromycota</taxon>
        <taxon>Mortierellomycotina</taxon>
        <taxon>Mortierellomycetes</taxon>
        <taxon>Mortierellales</taxon>
        <taxon>Mortierellaceae</taxon>
        <taxon>Mortierella</taxon>
    </lineage>
</organism>